<evidence type="ECO:0000313" key="2">
    <source>
        <dbReference type="Proteomes" id="UP000435649"/>
    </source>
</evidence>
<dbReference type="RefSeq" id="WP_106053380.1">
    <property type="nucleotide sequence ID" value="NZ_CALXOB010000049.1"/>
</dbReference>
<dbReference type="AlphaFoldDB" id="A0A844G619"/>
<dbReference type="EMBL" id="VUNS01000018">
    <property type="protein sequence ID" value="MST98404.1"/>
    <property type="molecule type" value="Genomic_DNA"/>
</dbReference>
<reference evidence="1 2" key="1">
    <citation type="submission" date="2019-08" db="EMBL/GenBank/DDBJ databases">
        <title>In-depth cultivation of the pig gut microbiome towards novel bacterial diversity and tailored functional studies.</title>
        <authorList>
            <person name="Wylensek D."/>
            <person name="Hitch T.C.A."/>
            <person name="Clavel T."/>
        </authorList>
    </citation>
    <scope>NUCLEOTIDE SEQUENCE [LARGE SCALE GENOMIC DNA]</scope>
    <source>
        <strain evidence="1 2">BBE-744-WT-12</strain>
    </source>
</reference>
<dbReference type="NCBIfam" id="TIGR02532">
    <property type="entry name" value="IV_pilin_GFxxxE"/>
    <property type="match status" value="1"/>
</dbReference>
<dbReference type="InterPro" id="IPR045584">
    <property type="entry name" value="Pilin-like"/>
</dbReference>
<dbReference type="SUPFAM" id="SSF54523">
    <property type="entry name" value="Pili subunits"/>
    <property type="match status" value="1"/>
</dbReference>
<comment type="caution">
    <text evidence="1">The sequence shown here is derived from an EMBL/GenBank/DDBJ whole genome shotgun (WGS) entry which is preliminary data.</text>
</comment>
<dbReference type="Proteomes" id="UP000435649">
    <property type="component" value="Unassembled WGS sequence"/>
</dbReference>
<protein>
    <submittedName>
        <fullName evidence="1">Prepilin-type N-terminal cleavage/methylation domain-containing protein</fullName>
    </submittedName>
</protein>
<dbReference type="PANTHER" id="PTHR30093">
    <property type="entry name" value="GENERAL SECRETION PATHWAY PROTEIN G"/>
    <property type="match status" value="1"/>
</dbReference>
<name>A0A844G619_9BACT</name>
<dbReference type="PANTHER" id="PTHR30093:SF2">
    <property type="entry name" value="TYPE II SECRETION SYSTEM PROTEIN H"/>
    <property type="match status" value="1"/>
</dbReference>
<keyword evidence="2" id="KW-1185">Reference proteome</keyword>
<accession>A0A844G619</accession>
<evidence type="ECO:0000313" key="1">
    <source>
        <dbReference type="EMBL" id="MST98404.1"/>
    </source>
</evidence>
<gene>
    <name evidence="1" type="ORF">FYJ85_15285</name>
</gene>
<proteinExistence type="predicted"/>
<organism evidence="1 2">
    <name type="scientific">Victivallis lenta</name>
    <dbReference type="NCBI Taxonomy" id="2606640"/>
    <lineage>
        <taxon>Bacteria</taxon>
        <taxon>Pseudomonadati</taxon>
        <taxon>Lentisphaerota</taxon>
        <taxon>Lentisphaeria</taxon>
        <taxon>Victivallales</taxon>
        <taxon>Victivallaceae</taxon>
        <taxon>Victivallis</taxon>
    </lineage>
</organism>
<dbReference type="InterPro" id="IPR012902">
    <property type="entry name" value="N_methyl_site"/>
</dbReference>
<sequence length="255" mass="27978">MKKRFTLIELLIVIAIIAILASMLLPALNQARARSHQTSCMGNLRQLAMTCVQYNSDYKMGVASGALASDGYIRWQSVLHRLYLYPGQARAATSADPTGNQKLHIQAIGGDPANGYRAYGVFGCPVTRRISSSAAFQDRNNYGMNHYVGSNIASSVWGVGYDASRVYDKVKKPSMRLLITDGLGKNNNSDKGFFVSNRSDIDVRHMNSANTAYLDGHCKLIHFGRIPGNGVNGDPAWGAGGSHYFWGWHPYPDNQ</sequence>
<dbReference type="Gene3D" id="3.30.700.10">
    <property type="entry name" value="Glycoprotein, Type 4 Pilin"/>
    <property type="match status" value="1"/>
</dbReference>